<evidence type="ECO:0000256" key="4">
    <source>
        <dbReference type="ARBA" id="ARBA00022803"/>
    </source>
</evidence>
<feature type="region of interest" description="Disordered" evidence="7">
    <location>
        <begin position="92"/>
        <end position="120"/>
    </location>
</feature>
<gene>
    <name evidence="8" type="ORF">FGO68_gene15690</name>
</gene>
<feature type="compositionally biased region" description="Acidic residues" evidence="7">
    <location>
        <begin position="624"/>
        <end position="635"/>
    </location>
</feature>
<comment type="caution">
    <text evidence="8">The sequence shown here is derived from an EMBL/GenBank/DDBJ whole genome shotgun (WGS) entry which is preliminary data.</text>
</comment>
<evidence type="ECO:0000313" key="8">
    <source>
        <dbReference type="EMBL" id="TNV82681.1"/>
    </source>
</evidence>
<keyword evidence="4 6" id="KW-0802">TPR repeat</keyword>
<dbReference type="OrthoDB" id="286233at2759"/>
<dbReference type="PANTHER" id="PTHR46630:SF1">
    <property type="entry name" value="TETRATRICOPEPTIDE REPEAT PROTEIN 29"/>
    <property type="match status" value="1"/>
</dbReference>
<sequence>MQRVRQSISKVGGFGKSVFKAGAGVEETNKTPNRIMLKKSNVVFKEKSRQIGGNPDYLTEGSKRLGTGSRGFRSVSYHIDQIKNMRNLKALGEQSSSNNTGGSGSGSGSGGGNKEGSGGSGDIAQLTAIIKPHQMQEDLKKLDKAQFLQRPLLERFETGSTQKAPFFPIKRAQQSALMYNEIFVTPKQRELEKFKRDEVKADEIIGRQQSENAAAIALSPVKKANKEKVILLEDGGEQFMKELKAQKDDLKNSGASIEDEIDIIEVIMNKYNSSTAKGNPKKNKGQTQSIFSQQIQVHSPDGTYYTQIVSHMNPSQGFTPSLPPGAKNMQKFSVHDIIIRAKSGLSSGDAQREAHTAYYLAKANEDQENFKASLSFYKRFFFLARILDDPIGSSIALNRIGVIYFRMKKIAKSLYFHMKHSKSSDTDNVFVSYYNTGICHRLLGDYQKAYWYFNKAIEWAQFTEDKDNECLCHGQLGICSFLGKATITAKNQVEASVSFQKCLDLSTSSKNHPRVSLDCLLCLAFISFDKQDWRLAKDLFDKAYFKSKNLGENVIAEACLCNSGIASGNLVLNSQKSMIDQFYRTATTGFGAKAQPFQGMGGAGAMTIPKRDTSQSDDNHSGYEEEEEEEEDDSGDDKRKVAAKNQKIAWH</sequence>
<feature type="repeat" description="TPR" evidence="6">
    <location>
        <begin position="430"/>
        <end position="463"/>
    </location>
</feature>
<dbReference type="InterPro" id="IPR051476">
    <property type="entry name" value="Bac_ResReg_Asp_Phosphatase"/>
</dbReference>
<accession>A0A8J8NVP9</accession>
<dbReference type="PANTHER" id="PTHR46630">
    <property type="entry name" value="TETRATRICOPEPTIDE REPEAT PROTEIN 29"/>
    <property type="match status" value="1"/>
</dbReference>
<feature type="compositionally biased region" description="Basic and acidic residues" evidence="7">
    <location>
        <begin position="609"/>
        <end position="623"/>
    </location>
</feature>
<dbReference type="Proteomes" id="UP000785679">
    <property type="component" value="Unassembled WGS sequence"/>
</dbReference>
<dbReference type="InterPro" id="IPR019734">
    <property type="entry name" value="TPR_rpt"/>
</dbReference>
<feature type="compositionally biased region" description="Gly residues" evidence="7">
    <location>
        <begin position="101"/>
        <end position="120"/>
    </location>
</feature>
<dbReference type="EMBL" id="RRYP01004671">
    <property type="protein sequence ID" value="TNV82681.1"/>
    <property type="molecule type" value="Genomic_DNA"/>
</dbReference>
<comment type="subcellular location">
    <subcellularLocation>
        <location evidence="1">Cytoplasm</location>
    </subcellularLocation>
</comment>
<keyword evidence="2" id="KW-0963">Cytoplasm</keyword>
<dbReference type="InterPro" id="IPR011990">
    <property type="entry name" value="TPR-like_helical_dom_sf"/>
</dbReference>
<evidence type="ECO:0000256" key="1">
    <source>
        <dbReference type="ARBA" id="ARBA00004496"/>
    </source>
</evidence>
<evidence type="ECO:0000256" key="2">
    <source>
        <dbReference type="ARBA" id="ARBA00022490"/>
    </source>
</evidence>
<dbReference type="PROSITE" id="PS50005">
    <property type="entry name" value="TPR"/>
    <property type="match status" value="1"/>
</dbReference>
<dbReference type="SMART" id="SM00028">
    <property type="entry name" value="TPR"/>
    <property type="match status" value="3"/>
</dbReference>
<protein>
    <recommendedName>
        <fullName evidence="5">Tetratricopeptide repeat protein 29</fullName>
    </recommendedName>
</protein>
<proteinExistence type="predicted"/>
<dbReference type="SUPFAM" id="SSF48452">
    <property type="entry name" value="TPR-like"/>
    <property type="match status" value="1"/>
</dbReference>
<keyword evidence="3" id="KW-0677">Repeat</keyword>
<organism evidence="8 9">
    <name type="scientific">Halteria grandinella</name>
    <dbReference type="NCBI Taxonomy" id="5974"/>
    <lineage>
        <taxon>Eukaryota</taxon>
        <taxon>Sar</taxon>
        <taxon>Alveolata</taxon>
        <taxon>Ciliophora</taxon>
        <taxon>Intramacronucleata</taxon>
        <taxon>Spirotrichea</taxon>
        <taxon>Stichotrichia</taxon>
        <taxon>Sporadotrichida</taxon>
        <taxon>Halteriidae</taxon>
        <taxon>Halteria</taxon>
    </lineage>
</organism>
<evidence type="ECO:0000256" key="7">
    <source>
        <dbReference type="SAM" id="MobiDB-lite"/>
    </source>
</evidence>
<evidence type="ECO:0000256" key="6">
    <source>
        <dbReference type="PROSITE-ProRule" id="PRU00339"/>
    </source>
</evidence>
<dbReference type="GO" id="GO:0003341">
    <property type="term" value="P:cilium movement"/>
    <property type="evidence" value="ECO:0007669"/>
    <property type="project" value="TreeGrafter"/>
</dbReference>
<dbReference type="AlphaFoldDB" id="A0A8J8NVP9"/>
<feature type="region of interest" description="Disordered" evidence="7">
    <location>
        <begin position="601"/>
        <end position="651"/>
    </location>
</feature>
<evidence type="ECO:0000256" key="3">
    <source>
        <dbReference type="ARBA" id="ARBA00022737"/>
    </source>
</evidence>
<evidence type="ECO:0000256" key="5">
    <source>
        <dbReference type="ARBA" id="ARBA00040665"/>
    </source>
</evidence>
<dbReference type="GO" id="GO:0005737">
    <property type="term" value="C:cytoplasm"/>
    <property type="evidence" value="ECO:0007669"/>
    <property type="project" value="UniProtKB-SubCell"/>
</dbReference>
<dbReference type="GO" id="GO:0005929">
    <property type="term" value="C:cilium"/>
    <property type="evidence" value="ECO:0007669"/>
    <property type="project" value="TreeGrafter"/>
</dbReference>
<dbReference type="Gene3D" id="1.25.40.10">
    <property type="entry name" value="Tetratricopeptide repeat domain"/>
    <property type="match status" value="1"/>
</dbReference>
<name>A0A8J8NVP9_HALGN</name>
<evidence type="ECO:0000313" key="9">
    <source>
        <dbReference type="Proteomes" id="UP000785679"/>
    </source>
</evidence>
<keyword evidence="9" id="KW-1185">Reference proteome</keyword>
<reference evidence="8" key="1">
    <citation type="submission" date="2019-06" db="EMBL/GenBank/DDBJ databases">
        <authorList>
            <person name="Zheng W."/>
        </authorList>
    </citation>
    <scope>NUCLEOTIDE SEQUENCE</scope>
    <source>
        <strain evidence="8">QDHG01</strain>
    </source>
</reference>